<gene>
    <name evidence="2" type="ORF">IT882_01235</name>
</gene>
<evidence type="ECO:0000313" key="2">
    <source>
        <dbReference type="EMBL" id="QPE04801.1"/>
    </source>
</evidence>
<organism evidence="2 3">
    <name type="scientific">Microbacterium schleiferi</name>
    <dbReference type="NCBI Taxonomy" id="69362"/>
    <lineage>
        <taxon>Bacteria</taxon>
        <taxon>Bacillati</taxon>
        <taxon>Actinomycetota</taxon>
        <taxon>Actinomycetes</taxon>
        <taxon>Micrococcales</taxon>
        <taxon>Microbacteriaceae</taxon>
        <taxon>Microbacterium</taxon>
    </lineage>
</organism>
<proteinExistence type="predicted"/>
<dbReference type="AlphaFoldDB" id="A0A7S8RH60"/>
<evidence type="ECO:0000313" key="3">
    <source>
        <dbReference type="Proteomes" id="UP000594480"/>
    </source>
</evidence>
<name>A0A7S8RH60_9MICO</name>
<keyword evidence="3" id="KW-1185">Reference proteome</keyword>
<dbReference type="RefSeq" id="WP_195692828.1">
    <property type="nucleotide sequence ID" value="NZ_CP064760.1"/>
</dbReference>
<sequence>MNALRPPVTIASAALVASTAIALIWAASAHASDDNAPLAPIVASWPDEFAVVGTKAEPLYTERISFARSSEDFTLEIEVLSQGNAALGTQTSAVAVEGDTVRWVEGCPKTDALCQDDTTLRGFLTTALVVAADRAGTLPASGVIRNLHGTDVVCIDDADLYPTPSTVALHPCFDIASGAVLGQWSPDSHAFVGATLADGFHITTPAPSLP</sequence>
<protein>
    <submittedName>
        <fullName evidence="2">Uncharacterized protein</fullName>
    </submittedName>
</protein>
<feature type="signal peptide" evidence="1">
    <location>
        <begin position="1"/>
        <end position="31"/>
    </location>
</feature>
<dbReference type="KEGG" id="msf:IT882_01235"/>
<dbReference type="EMBL" id="CP064760">
    <property type="protein sequence ID" value="QPE04801.1"/>
    <property type="molecule type" value="Genomic_DNA"/>
</dbReference>
<evidence type="ECO:0000256" key="1">
    <source>
        <dbReference type="SAM" id="SignalP"/>
    </source>
</evidence>
<reference evidence="2 3" key="1">
    <citation type="submission" date="2020-11" db="EMBL/GenBank/DDBJ databases">
        <title>Amino acid is mineralized and recycled by bacteria in oceanic microbiome.</title>
        <authorList>
            <person name="Zheng L.Y."/>
        </authorList>
    </citation>
    <scope>NUCLEOTIDE SEQUENCE [LARGE SCALE GENOMIC DNA]</scope>
    <source>
        <strain evidence="2 3">A32-1</strain>
    </source>
</reference>
<dbReference type="Proteomes" id="UP000594480">
    <property type="component" value="Chromosome"/>
</dbReference>
<feature type="chain" id="PRO_5032996933" evidence="1">
    <location>
        <begin position="32"/>
        <end position="210"/>
    </location>
</feature>
<accession>A0A7S8RH60</accession>
<keyword evidence="1" id="KW-0732">Signal</keyword>